<dbReference type="AlphaFoldDB" id="A0A3P8A7X8"/>
<dbReference type="WBParaSite" id="HPBE_0001689401-mRNA-1">
    <property type="protein sequence ID" value="HPBE_0001689401-mRNA-1"/>
    <property type="gene ID" value="HPBE_0001689401"/>
</dbReference>
<keyword evidence="2" id="KW-0732">Signal</keyword>
<gene>
    <name evidence="3" type="ORF">HPBE_LOCUS16893</name>
</gene>
<name>A0A3P8A7X8_HELPZ</name>
<protein>
    <submittedName>
        <fullName evidence="3 5">Uncharacterized protein</fullName>
    </submittedName>
</protein>
<keyword evidence="4" id="KW-1185">Reference proteome</keyword>
<reference evidence="3 4" key="1">
    <citation type="submission" date="2018-11" db="EMBL/GenBank/DDBJ databases">
        <authorList>
            <consortium name="Pathogen Informatics"/>
        </authorList>
    </citation>
    <scope>NUCLEOTIDE SEQUENCE [LARGE SCALE GENOMIC DNA]</scope>
</reference>
<reference evidence="5" key="2">
    <citation type="submission" date="2019-09" db="UniProtKB">
        <authorList>
            <consortium name="WormBaseParasite"/>
        </authorList>
    </citation>
    <scope>IDENTIFICATION</scope>
</reference>
<dbReference type="OrthoDB" id="5860806at2759"/>
<accession>A0A3P8A7X8</accession>
<sequence length="106" mass="11978">MLILVPLIAIMITNVFAADDTRAEEENIEDQDQVTLFQPLPPLPEMTNVRQQHTGPPGFAPPSDFQKRVRLDESMGFVVRGGTARIMGVSRRKPSEEEEDDDELER</sequence>
<feature type="region of interest" description="Disordered" evidence="1">
    <location>
        <begin position="39"/>
        <end position="63"/>
    </location>
</feature>
<evidence type="ECO:0000256" key="2">
    <source>
        <dbReference type="SAM" id="SignalP"/>
    </source>
</evidence>
<evidence type="ECO:0000313" key="4">
    <source>
        <dbReference type="Proteomes" id="UP000050761"/>
    </source>
</evidence>
<evidence type="ECO:0000313" key="3">
    <source>
        <dbReference type="EMBL" id="VDP07331.1"/>
    </source>
</evidence>
<organism evidence="3">
    <name type="scientific">Heligmosomoides polygyrus</name>
    <name type="common">Parasitic roundworm</name>
    <dbReference type="NCBI Taxonomy" id="6339"/>
    <lineage>
        <taxon>Eukaryota</taxon>
        <taxon>Metazoa</taxon>
        <taxon>Ecdysozoa</taxon>
        <taxon>Nematoda</taxon>
        <taxon>Chromadorea</taxon>
        <taxon>Rhabditida</taxon>
        <taxon>Rhabditina</taxon>
        <taxon>Rhabditomorpha</taxon>
        <taxon>Strongyloidea</taxon>
        <taxon>Heligmosomidae</taxon>
        <taxon>Heligmosomoides</taxon>
    </lineage>
</organism>
<evidence type="ECO:0000313" key="5">
    <source>
        <dbReference type="WBParaSite" id="HPBE_0001689401-mRNA-1"/>
    </source>
</evidence>
<feature type="signal peptide" evidence="2">
    <location>
        <begin position="1"/>
        <end position="17"/>
    </location>
</feature>
<proteinExistence type="predicted"/>
<feature type="compositionally biased region" description="Acidic residues" evidence="1">
    <location>
        <begin position="96"/>
        <end position="106"/>
    </location>
</feature>
<dbReference type="Proteomes" id="UP000050761">
    <property type="component" value="Unassembled WGS sequence"/>
</dbReference>
<dbReference type="EMBL" id="UZAH01029671">
    <property type="protein sequence ID" value="VDP07331.1"/>
    <property type="molecule type" value="Genomic_DNA"/>
</dbReference>
<feature type="region of interest" description="Disordered" evidence="1">
    <location>
        <begin position="87"/>
        <end position="106"/>
    </location>
</feature>
<feature type="chain" id="PRO_5044596586" evidence="2">
    <location>
        <begin position="18"/>
        <end position="106"/>
    </location>
</feature>
<evidence type="ECO:0000256" key="1">
    <source>
        <dbReference type="SAM" id="MobiDB-lite"/>
    </source>
</evidence>